<evidence type="ECO:0000256" key="1">
    <source>
        <dbReference type="SAM" id="MobiDB-lite"/>
    </source>
</evidence>
<accession>A0A1M5VRE5</accession>
<reference evidence="2 3" key="1">
    <citation type="submission" date="2016-11" db="EMBL/GenBank/DDBJ databases">
        <authorList>
            <person name="Jaros S."/>
            <person name="Januszkiewicz K."/>
            <person name="Wedrychowicz H."/>
        </authorList>
    </citation>
    <scope>NUCLEOTIDE SEQUENCE [LARGE SCALE GENOMIC DNA]</scope>
    <source>
        <strain evidence="2 3">GAS138</strain>
    </source>
</reference>
<dbReference type="EMBL" id="LT670817">
    <property type="protein sequence ID" value="SHH77829.1"/>
    <property type="molecule type" value="Genomic_DNA"/>
</dbReference>
<proteinExistence type="predicted"/>
<feature type="compositionally biased region" description="Basic and acidic residues" evidence="1">
    <location>
        <begin position="25"/>
        <end position="36"/>
    </location>
</feature>
<feature type="compositionally biased region" description="Polar residues" evidence="1">
    <location>
        <begin position="37"/>
        <end position="56"/>
    </location>
</feature>
<sequence>MTSHMPPIPPGNRSNKGPKPANADAARDTSVKEDHAQNTAEQGDTANIKQNTTNKGFYQGRRVK</sequence>
<protein>
    <submittedName>
        <fullName evidence="2">Uncharacterized protein</fullName>
    </submittedName>
</protein>
<gene>
    <name evidence="2" type="ORF">SAMN05443248_6127</name>
</gene>
<name>A0A1M5VRE5_9BRAD</name>
<dbReference type="Proteomes" id="UP000189796">
    <property type="component" value="Chromosome I"/>
</dbReference>
<evidence type="ECO:0000313" key="2">
    <source>
        <dbReference type="EMBL" id="SHH77829.1"/>
    </source>
</evidence>
<feature type="region of interest" description="Disordered" evidence="1">
    <location>
        <begin position="1"/>
        <end position="64"/>
    </location>
</feature>
<feature type="compositionally biased region" description="Pro residues" evidence="1">
    <location>
        <begin position="1"/>
        <end position="10"/>
    </location>
</feature>
<evidence type="ECO:0000313" key="3">
    <source>
        <dbReference type="Proteomes" id="UP000189796"/>
    </source>
</evidence>
<organism evidence="2 3">
    <name type="scientific">Bradyrhizobium erythrophlei</name>
    <dbReference type="NCBI Taxonomy" id="1437360"/>
    <lineage>
        <taxon>Bacteria</taxon>
        <taxon>Pseudomonadati</taxon>
        <taxon>Pseudomonadota</taxon>
        <taxon>Alphaproteobacteria</taxon>
        <taxon>Hyphomicrobiales</taxon>
        <taxon>Nitrobacteraceae</taxon>
        <taxon>Bradyrhizobium</taxon>
    </lineage>
</organism>
<dbReference type="AlphaFoldDB" id="A0A1M5VRE5"/>